<evidence type="ECO:0000256" key="2">
    <source>
        <dbReference type="ARBA" id="ARBA00023043"/>
    </source>
</evidence>
<dbReference type="Gene3D" id="1.25.40.20">
    <property type="entry name" value="Ankyrin repeat-containing domain"/>
    <property type="match status" value="1"/>
</dbReference>
<feature type="repeat" description="ANK" evidence="3">
    <location>
        <begin position="56"/>
        <end position="88"/>
    </location>
</feature>
<comment type="caution">
    <text evidence="4">The sequence shown here is derived from an EMBL/GenBank/DDBJ whole genome shotgun (WGS) entry which is preliminary data.</text>
</comment>
<feature type="repeat" description="ANK" evidence="3">
    <location>
        <begin position="93"/>
        <end position="125"/>
    </location>
</feature>
<dbReference type="SUPFAM" id="SSF48403">
    <property type="entry name" value="Ankyrin repeat"/>
    <property type="match status" value="1"/>
</dbReference>
<evidence type="ECO:0000256" key="3">
    <source>
        <dbReference type="PROSITE-ProRule" id="PRU00023"/>
    </source>
</evidence>
<dbReference type="Pfam" id="PF00023">
    <property type="entry name" value="Ank"/>
    <property type="match status" value="1"/>
</dbReference>
<evidence type="ECO:0000313" key="4">
    <source>
        <dbReference type="EMBL" id="ROT66417.1"/>
    </source>
</evidence>
<dbReference type="InterPro" id="IPR002110">
    <property type="entry name" value="Ankyrin_rpt"/>
</dbReference>
<reference evidence="4 5" key="1">
    <citation type="submission" date="2018-04" db="EMBL/GenBank/DDBJ databases">
        <authorList>
            <person name="Zhang X."/>
            <person name="Yuan J."/>
            <person name="Li F."/>
            <person name="Xiang J."/>
        </authorList>
    </citation>
    <scope>NUCLEOTIDE SEQUENCE [LARGE SCALE GENOMIC DNA]</scope>
    <source>
        <tissue evidence="4">Muscle</tissue>
    </source>
</reference>
<gene>
    <name evidence="4" type="ORF">C7M84_015552</name>
</gene>
<dbReference type="Pfam" id="PF12796">
    <property type="entry name" value="Ank_2"/>
    <property type="match status" value="1"/>
</dbReference>
<name>A0A3R7MNW6_PENVA</name>
<evidence type="ECO:0000313" key="5">
    <source>
        <dbReference type="Proteomes" id="UP000283509"/>
    </source>
</evidence>
<accession>A0A3R7MNW6</accession>
<dbReference type="OrthoDB" id="194358at2759"/>
<feature type="repeat" description="ANK" evidence="3">
    <location>
        <begin position="126"/>
        <end position="158"/>
    </location>
</feature>
<keyword evidence="5" id="KW-1185">Reference proteome</keyword>
<evidence type="ECO:0000256" key="1">
    <source>
        <dbReference type="ARBA" id="ARBA00022737"/>
    </source>
</evidence>
<dbReference type="Proteomes" id="UP000283509">
    <property type="component" value="Unassembled WGS sequence"/>
</dbReference>
<dbReference type="PANTHER" id="PTHR24173:SF74">
    <property type="entry name" value="ANKYRIN REPEAT DOMAIN-CONTAINING PROTEIN 16"/>
    <property type="match status" value="1"/>
</dbReference>
<organism evidence="4 5">
    <name type="scientific">Penaeus vannamei</name>
    <name type="common">Whiteleg shrimp</name>
    <name type="synonym">Litopenaeus vannamei</name>
    <dbReference type="NCBI Taxonomy" id="6689"/>
    <lineage>
        <taxon>Eukaryota</taxon>
        <taxon>Metazoa</taxon>
        <taxon>Ecdysozoa</taxon>
        <taxon>Arthropoda</taxon>
        <taxon>Crustacea</taxon>
        <taxon>Multicrustacea</taxon>
        <taxon>Malacostraca</taxon>
        <taxon>Eumalacostraca</taxon>
        <taxon>Eucarida</taxon>
        <taxon>Decapoda</taxon>
        <taxon>Dendrobranchiata</taxon>
        <taxon>Penaeoidea</taxon>
        <taxon>Penaeidae</taxon>
        <taxon>Penaeus</taxon>
    </lineage>
</organism>
<dbReference type="PROSITE" id="PS50297">
    <property type="entry name" value="ANK_REP_REGION"/>
    <property type="match status" value="1"/>
</dbReference>
<proteinExistence type="predicted"/>
<dbReference type="InterPro" id="IPR036770">
    <property type="entry name" value="Ankyrin_rpt-contain_sf"/>
</dbReference>
<protein>
    <submittedName>
        <fullName evidence="4">Uncharacterized protein</fullName>
    </submittedName>
</protein>
<dbReference type="PANTHER" id="PTHR24173">
    <property type="entry name" value="ANKYRIN REPEAT CONTAINING"/>
    <property type="match status" value="1"/>
</dbReference>
<dbReference type="AlphaFoldDB" id="A0A3R7MNW6"/>
<keyword evidence="1" id="KW-0677">Repeat</keyword>
<dbReference type="SMART" id="SM00248">
    <property type="entry name" value="ANK"/>
    <property type="match status" value="5"/>
</dbReference>
<dbReference type="PROSITE" id="PS50088">
    <property type="entry name" value="ANK_REPEAT"/>
    <property type="match status" value="3"/>
</dbReference>
<sequence length="359" mass="39195">MLSSCSLTERGVLQAPYVKMGRMPHILDLHQAIVTGDVASVARLVGSELDLGCPVRGTTALSLAVYRGDLQALRLLVKAGAPLDRRSKDHLERLETPIISAIRLGHREIFEELVTHGARLDLRDFYNQTPLWFAVKEQRLGFVKVLLKAGAPVDFTRATENPLNIAMQFLGYRGRREMALELVAAGVPLTLEDYKGHSPLYWAMKHMDFEFFRVIHLSVVTIAVAYWFEAGRPCESSDWLGAAAPAAPLAWGTPIHGLATQGEQDGRRAEAPVCRTAIYAILRTNPRHPDVAPAHPAPSPSSAGNVCCDAFAEAYISCWEGPSELCAAVLTAPHTSTPGQWRSPGSAPCYRCDPARGHS</sequence>
<reference evidence="4 5" key="2">
    <citation type="submission" date="2019-01" db="EMBL/GenBank/DDBJ databases">
        <title>The decoding of complex shrimp genome reveals the adaptation for benthos swimmer, frequently molting mechanism and breeding impact on genome.</title>
        <authorList>
            <person name="Sun Y."/>
            <person name="Gao Y."/>
            <person name="Yu Y."/>
        </authorList>
    </citation>
    <scope>NUCLEOTIDE SEQUENCE [LARGE SCALE GENOMIC DNA]</scope>
    <source>
        <tissue evidence="4">Muscle</tissue>
    </source>
</reference>
<dbReference type="EMBL" id="QCYY01002936">
    <property type="protein sequence ID" value="ROT66417.1"/>
    <property type="molecule type" value="Genomic_DNA"/>
</dbReference>
<dbReference type="STRING" id="6689.A0A3R7MNW6"/>
<keyword evidence="2 3" id="KW-0040">ANK repeat</keyword>